<organism evidence="2 3">
    <name type="scientific">Protopolystoma xenopodis</name>
    <dbReference type="NCBI Taxonomy" id="117903"/>
    <lineage>
        <taxon>Eukaryota</taxon>
        <taxon>Metazoa</taxon>
        <taxon>Spiralia</taxon>
        <taxon>Lophotrochozoa</taxon>
        <taxon>Platyhelminthes</taxon>
        <taxon>Monogenea</taxon>
        <taxon>Polyopisthocotylea</taxon>
        <taxon>Polystomatidea</taxon>
        <taxon>Polystomatidae</taxon>
        <taxon>Protopolystoma</taxon>
    </lineage>
</organism>
<proteinExistence type="predicted"/>
<keyword evidence="3" id="KW-1185">Reference proteome</keyword>
<feature type="compositionally biased region" description="Basic and acidic residues" evidence="1">
    <location>
        <begin position="118"/>
        <end position="132"/>
    </location>
</feature>
<evidence type="ECO:0000313" key="3">
    <source>
        <dbReference type="Proteomes" id="UP000784294"/>
    </source>
</evidence>
<gene>
    <name evidence="2" type="ORF">PXEA_LOCUS8936</name>
</gene>
<evidence type="ECO:0000256" key="1">
    <source>
        <dbReference type="SAM" id="MobiDB-lite"/>
    </source>
</evidence>
<dbReference type="Proteomes" id="UP000784294">
    <property type="component" value="Unassembled WGS sequence"/>
</dbReference>
<dbReference type="EMBL" id="CAAALY010024785">
    <property type="protein sequence ID" value="VEL15496.1"/>
    <property type="molecule type" value="Genomic_DNA"/>
</dbReference>
<sequence>MPESCKSARPLEIISNPTTYRLCEAPVAIPSLRSPQPSLILTLSAGSLVNPTVSSSSLTPVIRSRATRFLSLSLLLFSPAFSTRPFCTAGRSQFRPCQPSRRLVVFTRHPGLAVRADQPPRDELTDPVRPDIGRLNSQVPRPPGRPTCWQTVKSIEGMQAKPYKGSSGMNKYQHSRRNQLTGHSLLRLYCLIYSFCPGIRFCFNTFSKSSGRCCSRSVRPVEQLTGPLRPVDGHLLDLDARLCLARPTFFVSRGKHFIGLSSLPVTNDNFGDY</sequence>
<name>A0A3S4ZYZ7_9PLAT</name>
<reference evidence="2" key="1">
    <citation type="submission" date="2018-11" db="EMBL/GenBank/DDBJ databases">
        <authorList>
            <consortium name="Pathogen Informatics"/>
        </authorList>
    </citation>
    <scope>NUCLEOTIDE SEQUENCE</scope>
</reference>
<feature type="region of interest" description="Disordered" evidence="1">
    <location>
        <begin position="115"/>
        <end position="146"/>
    </location>
</feature>
<protein>
    <submittedName>
        <fullName evidence="2">Uncharacterized protein</fullName>
    </submittedName>
</protein>
<comment type="caution">
    <text evidence="2">The sequence shown here is derived from an EMBL/GenBank/DDBJ whole genome shotgun (WGS) entry which is preliminary data.</text>
</comment>
<dbReference type="AlphaFoldDB" id="A0A3S4ZYZ7"/>
<evidence type="ECO:0000313" key="2">
    <source>
        <dbReference type="EMBL" id="VEL15496.1"/>
    </source>
</evidence>
<accession>A0A3S4ZYZ7</accession>